<accession>A0A653DAW9</accession>
<dbReference type="Proteomes" id="UP000410492">
    <property type="component" value="Unassembled WGS sequence"/>
</dbReference>
<proteinExistence type="predicted"/>
<reference evidence="1 2" key="1">
    <citation type="submission" date="2019-01" db="EMBL/GenBank/DDBJ databases">
        <authorList>
            <person name="Sayadi A."/>
        </authorList>
    </citation>
    <scope>NUCLEOTIDE SEQUENCE [LARGE SCALE GENOMIC DNA]</scope>
</reference>
<evidence type="ECO:0000313" key="2">
    <source>
        <dbReference type="Proteomes" id="UP000410492"/>
    </source>
</evidence>
<dbReference type="EMBL" id="CAACVG010010738">
    <property type="protein sequence ID" value="VEN56507.1"/>
    <property type="molecule type" value="Genomic_DNA"/>
</dbReference>
<dbReference type="AlphaFoldDB" id="A0A653DAW9"/>
<dbReference type="SUPFAM" id="SSF50814">
    <property type="entry name" value="Lipocalins"/>
    <property type="match status" value="1"/>
</dbReference>
<name>A0A653DAW9_CALMS</name>
<evidence type="ECO:0008006" key="3">
    <source>
        <dbReference type="Google" id="ProtNLM"/>
    </source>
</evidence>
<evidence type="ECO:0000313" key="1">
    <source>
        <dbReference type="EMBL" id="VEN56507.1"/>
    </source>
</evidence>
<dbReference type="OrthoDB" id="565904at2759"/>
<sequence>MPGSETTYLVSILAVDYDSFAVFYDCSSHLSFSYVLTRSKHRNETLIEIALKEATKVSPLLPWPSKKLNCEIF</sequence>
<dbReference type="Gene3D" id="2.40.128.20">
    <property type="match status" value="1"/>
</dbReference>
<organism evidence="1 2">
    <name type="scientific">Callosobruchus maculatus</name>
    <name type="common">Southern cowpea weevil</name>
    <name type="synonym">Pulse bruchid</name>
    <dbReference type="NCBI Taxonomy" id="64391"/>
    <lineage>
        <taxon>Eukaryota</taxon>
        <taxon>Metazoa</taxon>
        <taxon>Ecdysozoa</taxon>
        <taxon>Arthropoda</taxon>
        <taxon>Hexapoda</taxon>
        <taxon>Insecta</taxon>
        <taxon>Pterygota</taxon>
        <taxon>Neoptera</taxon>
        <taxon>Endopterygota</taxon>
        <taxon>Coleoptera</taxon>
        <taxon>Polyphaga</taxon>
        <taxon>Cucujiformia</taxon>
        <taxon>Chrysomeloidea</taxon>
        <taxon>Chrysomelidae</taxon>
        <taxon>Bruchinae</taxon>
        <taxon>Bruchini</taxon>
        <taxon>Callosobruchus</taxon>
    </lineage>
</organism>
<keyword evidence="2" id="KW-1185">Reference proteome</keyword>
<dbReference type="InterPro" id="IPR012674">
    <property type="entry name" value="Calycin"/>
</dbReference>
<protein>
    <recommendedName>
        <fullName evidence="3">Lipocalin/cytosolic fatty-acid binding domain-containing protein</fullName>
    </recommendedName>
</protein>
<gene>
    <name evidence="1" type="ORF">CALMAC_LOCUS15392</name>
</gene>